<dbReference type="AlphaFoldDB" id="A0A7J7MKP2"/>
<protein>
    <submittedName>
        <fullName evidence="1">Uncharacterized protein</fullName>
    </submittedName>
</protein>
<dbReference type="GO" id="GO:0006974">
    <property type="term" value="P:DNA damage response"/>
    <property type="evidence" value="ECO:0007669"/>
    <property type="project" value="InterPro"/>
</dbReference>
<proteinExistence type="predicted"/>
<sequence>MVTSRDIDAIISKLSSDKVRPREDGIKLLNRWLEGDKSTEFCKHLSKNTLNLKPDEIPHSLEIHSSKKRSVIFAKTLRVVVERADDSKYSGNMVLLLPVVKSLFNHIWDVLNDASSFQSEYGIILRHLLAIKEYRCHMRKRIYCSLVLFYMGKVKISFNGKSNAISNMKGELFQCILSLHSLLENPPGDFPDNLRADIVEGFVAIFSHIRDEGKFSPQPLIGAFLVNLRKLIECINTYLIKDGPNLDSQSMEIHSAVQEFVFHHWLTTYDRGLKDAFVLYARMQLKLIRSAVDGSHLVEQLVDVIGKELDQSNSISSGVSWFDQGRDEKLGTLNTSQCGLMELAASLLYRVCVNTTKLPATEKRPRIEHAASRLREALMEGKWLWNCAFSFLVRNYHSRLQKGLLIYWFEGICESFERILNDGNSTHAYDSLLWVLRYVVALFINLMYLCNVCSPEFKSFWSLNELSSVCLPLASSMETSQVSSLNTNE</sequence>
<dbReference type="InterPro" id="IPR038980">
    <property type="entry name" value="ATM_plant"/>
</dbReference>
<dbReference type="OrthoDB" id="381190at2759"/>
<dbReference type="GO" id="GO:0004674">
    <property type="term" value="F:protein serine/threonine kinase activity"/>
    <property type="evidence" value="ECO:0007669"/>
    <property type="project" value="InterPro"/>
</dbReference>
<dbReference type="PANTHER" id="PTHR37079">
    <property type="entry name" value="SERINE/THREONINE-PROTEIN KINASE ATM"/>
    <property type="match status" value="1"/>
</dbReference>
<dbReference type="EMBL" id="JACGCM010001428">
    <property type="protein sequence ID" value="KAF6155453.1"/>
    <property type="molecule type" value="Genomic_DNA"/>
</dbReference>
<dbReference type="PANTHER" id="PTHR37079:SF4">
    <property type="entry name" value="SERINE_THREONINE-PROTEIN KINASE ATM"/>
    <property type="match status" value="1"/>
</dbReference>
<accession>A0A7J7MKP2</accession>
<name>A0A7J7MKP2_9MAGN</name>
<comment type="caution">
    <text evidence="1">The sequence shown here is derived from an EMBL/GenBank/DDBJ whole genome shotgun (WGS) entry which is preliminary data.</text>
</comment>
<dbReference type="Proteomes" id="UP000541444">
    <property type="component" value="Unassembled WGS sequence"/>
</dbReference>
<gene>
    <name evidence="1" type="ORF">GIB67_019979</name>
</gene>
<evidence type="ECO:0000313" key="1">
    <source>
        <dbReference type="EMBL" id="KAF6155453.1"/>
    </source>
</evidence>
<evidence type="ECO:0000313" key="2">
    <source>
        <dbReference type="Proteomes" id="UP000541444"/>
    </source>
</evidence>
<feature type="non-terminal residue" evidence="1">
    <location>
        <position position="1"/>
    </location>
</feature>
<reference evidence="1 2" key="1">
    <citation type="journal article" date="2020" name="IScience">
        <title>Genome Sequencing of the Endangered Kingdonia uniflora (Circaeasteraceae, Ranunculales) Reveals Potential Mechanisms of Evolutionary Specialization.</title>
        <authorList>
            <person name="Sun Y."/>
            <person name="Deng T."/>
            <person name="Zhang A."/>
            <person name="Moore M.J."/>
            <person name="Landis J.B."/>
            <person name="Lin N."/>
            <person name="Zhang H."/>
            <person name="Zhang X."/>
            <person name="Huang J."/>
            <person name="Zhang X."/>
            <person name="Sun H."/>
            <person name="Wang H."/>
        </authorList>
    </citation>
    <scope>NUCLEOTIDE SEQUENCE [LARGE SCALE GENOMIC DNA]</scope>
    <source>
        <strain evidence="1">TB1705</strain>
        <tissue evidence="1">Leaf</tissue>
    </source>
</reference>
<keyword evidence="2" id="KW-1185">Reference proteome</keyword>
<organism evidence="1 2">
    <name type="scientific">Kingdonia uniflora</name>
    <dbReference type="NCBI Taxonomy" id="39325"/>
    <lineage>
        <taxon>Eukaryota</taxon>
        <taxon>Viridiplantae</taxon>
        <taxon>Streptophyta</taxon>
        <taxon>Embryophyta</taxon>
        <taxon>Tracheophyta</taxon>
        <taxon>Spermatophyta</taxon>
        <taxon>Magnoliopsida</taxon>
        <taxon>Ranunculales</taxon>
        <taxon>Circaeasteraceae</taxon>
        <taxon>Kingdonia</taxon>
    </lineage>
</organism>